<gene>
    <name evidence="1" type="ORF">CEXT_630851</name>
</gene>
<keyword evidence="2" id="KW-1185">Reference proteome</keyword>
<dbReference type="EMBL" id="BPLR01005855">
    <property type="protein sequence ID" value="GIY05541.1"/>
    <property type="molecule type" value="Genomic_DNA"/>
</dbReference>
<proteinExistence type="predicted"/>
<evidence type="ECO:0000313" key="1">
    <source>
        <dbReference type="EMBL" id="GIY05541.1"/>
    </source>
</evidence>
<evidence type="ECO:0000313" key="2">
    <source>
        <dbReference type="Proteomes" id="UP001054945"/>
    </source>
</evidence>
<comment type="caution">
    <text evidence="1">The sequence shown here is derived from an EMBL/GenBank/DDBJ whole genome shotgun (WGS) entry which is preliminary data.</text>
</comment>
<sequence>MVHGQKGKIPPLKGMKLGELPKRIANFWLSVESVKPKIFNQTIRLSMLDTDKSQRLVFRSNTYLVIGKESKPKGQVRNRVLVFLNSS</sequence>
<dbReference type="Proteomes" id="UP001054945">
    <property type="component" value="Unassembled WGS sequence"/>
</dbReference>
<protein>
    <submittedName>
        <fullName evidence="1">Uncharacterized protein</fullName>
    </submittedName>
</protein>
<reference evidence="1 2" key="1">
    <citation type="submission" date="2021-06" db="EMBL/GenBank/DDBJ databases">
        <title>Caerostris extrusa draft genome.</title>
        <authorList>
            <person name="Kono N."/>
            <person name="Arakawa K."/>
        </authorList>
    </citation>
    <scope>NUCLEOTIDE SEQUENCE [LARGE SCALE GENOMIC DNA]</scope>
</reference>
<name>A0AAV4QB13_CAEEX</name>
<organism evidence="1 2">
    <name type="scientific">Caerostris extrusa</name>
    <name type="common">Bark spider</name>
    <name type="synonym">Caerostris bankana</name>
    <dbReference type="NCBI Taxonomy" id="172846"/>
    <lineage>
        <taxon>Eukaryota</taxon>
        <taxon>Metazoa</taxon>
        <taxon>Ecdysozoa</taxon>
        <taxon>Arthropoda</taxon>
        <taxon>Chelicerata</taxon>
        <taxon>Arachnida</taxon>
        <taxon>Araneae</taxon>
        <taxon>Araneomorphae</taxon>
        <taxon>Entelegynae</taxon>
        <taxon>Araneoidea</taxon>
        <taxon>Araneidae</taxon>
        <taxon>Caerostris</taxon>
    </lineage>
</organism>
<accession>A0AAV4QB13</accession>
<dbReference type="AlphaFoldDB" id="A0AAV4QB13"/>